<dbReference type="CDD" id="cd00054">
    <property type="entry name" value="EGF_CA"/>
    <property type="match status" value="8"/>
</dbReference>
<dbReference type="Pfam" id="PF07974">
    <property type="entry name" value="EGF_2"/>
    <property type="match status" value="1"/>
</dbReference>
<feature type="disulfide bond" evidence="6">
    <location>
        <begin position="148"/>
        <end position="157"/>
    </location>
</feature>
<dbReference type="GO" id="GO:0005509">
    <property type="term" value="F:calcium ion binding"/>
    <property type="evidence" value="ECO:0007669"/>
    <property type="project" value="InterPro"/>
</dbReference>
<dbReference type="Proteomes" id="UP000005237">
    <property type="component" value="Unassembled WGS sequence"/>
</dbReference>
<evidence type="ECO:0000256" key="4">
    <source>
        <dbReference type="ARBA" id="ARBA00023157"/>
    </source>
</evidence>
<evidence type="ECO:0000256" key="7">
    <source>
        <dbReference type="SAM" id="Phobius"/>
    </source>
</evidence>
<feature type="transmembrane region" description="Helical" evidence="7">
    <location>
        <begin position="1649"/>
        <end position="1675"/>
    </location>
</feature>
<feature type="disulfide bond" evidence="6">
    <location>
        <begin position="345"/>
        <end position="354"/>
    </location>
</feature>
<dbReference type="Pfam" id="PF02210">
    <property type="entry name" value="Laminin_G_2"/>
    <property type="match status" value="2"/>
</dbReference>
<feature type="disulfide bond" evidence="6">
    <location>
        <begin position="77"/>
        <end position="86"/>
    </location>
</feature>
<dbReference type="PROSITE" id="PS50025">
    <property type="entry name" value="LAM_G_DOMAIN"/>
    <property type="match status" value="3"/>
</dbReference>
<accession>A0A8R1DN34</accession>
<feature type="disulfide bond" evidence="6">
    <location>
        <begin position="1628"/>
        <end position="1637"/>
    </location>
</feature>
<feature type="disulfide bond" evidence="6">
    <location>
        <begin position="1383"/>
        <end position="1392"/>
    </location>
</feature>
<feature type="domain" description="EGF-like" evidence="9">
    <location>
        <begin position="1509"/>
        <end position="1546"/>
    </location>
</feature>
<feature type="domain" description="EGF-like" evidence="9">
    <location>
        <begin position="199"/>
        <end position="235"/>
    </location>
</feature>
<name>A0A8R1DN34_CAEJA</name>
<dbReference type="FunFam" id="2.10.25.10:FF:000818">
    <property type="entry name" value="Neurogenic locus notch homolog protein 1"/>
    <property type="match status" value="1"/>
</dbReference>
<dbReference type="GO" id="GO:0045177">
    <property type="term" value="C:apical part of cell"/>
    <property type="evidence" value="ECO:0007669"/>
    <property type="project" value="EnsemblMetazoa"/>
</dbReference>
<dbReference type="CDD" id="cd00110">
    <property type="entry name" value="LamG"/>
    <property type="match status" value="3"/>
</dbReference>
<proteinExistence type="predicted"/>
<evidence type="ECO:0000256" key="1">
    <source>
        <dbReference type="ARBA" id="ARBA00022536"/>
    </source>
</evidence>
<dbReference type="InterPro" id="IPR001791">
    <property type="entry name" value="Laminin_G"/>
</dbReference>
<feature type="disulfide bond" evidence="6">
    <location>
        <begin position="1324"/>
        <end position="1334"/>
    </location>
</feature>
<keyword evidence="7" id="KW-0472">Membrane</keyword>
<feature type="disulfide bond" evidence="6">
    <location>
        <begin position="1422"/>
        <end position="1431"/>
    </location>
</feature>
<dbReference type="SMART" id="SM00179">
    <property type="entry name" value="EGF_CA"/>
    <property type="match status" value="19"/>
</dbReference>
<dbReference type="SMART" id="SM00181">
    <property type="entry name" value="EGF"/>
    <property type="match status" value="26"/>
</dbReference>
<evidence type="ECO:0000256" key="5">
    <source>
        <dbReference type="ARBA" id="ARBA00023180"/>
    </source>
</evidence>
<feature type="disulfide bond" evidence="6">
    <location>
        <begin position="1497"/>
        <end position="1506"/>
    </location>
</feature>
<feature type="disulfide bond" evidence="6">
    <location>
        <begin position="247"/>
        <end position="264"/>
    </location>
</feature>
<protein>
    <submittedName>
        <fullName evidence="10">Uncharacterized protein</fullName>
    </submittedName>
</protein>
<feature type="domain" description="EGF-like" evidence="9">
    <location>
        <begin position="1164"/>
        <end position="1201"/>
    </location>
</feature>
<feature type="disulfide bond" evidence="6">
    <location>
        <begin position="736"/>
        <end position="745"/>
    </location>
</feature>
<feature type="disulfide bond" evidence="6">
    <location>
        <begin position="1574"/>
        <end position="1583"/>
    </location>
</feature>
<feature type="domain" description="EGF-like" evidence="9">
    <location>
        <begin position="160"/>
        <end position="196"/>
    </location>
</feature>
<dbReference type="GO" id="GO:0005886">
    <property type="term" value="C:plasma membrane"/>
    <property type="evidence" value="ECO:0007669"/>
    <property type="project" value="TreeGrafter"/>
</dbReference>
<sequence length="1712" mass="187959">MNEYRKLSIKLSGHCNRACSRNTCLNGGICTVNDETRMFQCECPQGFSGLLCQDSCSLHCQNGQCVKLTFGEETCQCSDGWMGSLCDILAADAQKCSPQCSDDERCIKRADGSFSCQRDNSSVSSCATHTCRNNGTCVAENGNIKCVCPPGFVGDHCETDIDECRENLCQNGASCENAIDGYTCKCPEGYFGKFCETDDRKHCSSDYCQNGGTCVSNGSKLTCSCPNGFEGELCEDLKKVNNPVCACQNPAHVCSLVNGTSTQCECPLGFMGPDCVELKARPCDLEPCLNGGQCVDDGQNLFTCFCLPHWTGVYCGEPVDCLVNGTECKNGGKCVFALTSTSCDCPEGFSGTNCEISLFSSHPTCSDIKCQNEGNCKLDAEGAPYCHCPDGFEPPFCEPKSGCTTNPCQNGGTCQDADGQYFCHCTMGFTGVHCEMLDTPSTISPTKDSYLSFTTLVSDGSKKNEITCDDCVNSSNCLEVESGFICICQEGYFGTKCDQKSDSCASVECPTEQVCRQFQENTNITAQCGCDIGHFGPKCEMVTSATFSAQSLYIHQSSKFSLGTSSFEKIAYELEFSFRTTVGDTHLASSENILGEKILSIQLVSGYLVLNITGSYMTNLLRMKLNDAHWYTVSIRGENEKVLVEILTENNFKLVSKEVPGQLDVFLTRFGKLSGANHFIGCMAGVRVDGELIIFTDSKRAIDIRKGCTRSEQCLREYCQNNGVCVDHWESSSCECKPPFLKPNCAYYLPKTTFGHLDQPSIVHLSTSETENHLLRNQIDLSFLMRSKKPDAVLFYIGEKHAADVLTNYLIVKIADGLISVRYRTGGRREIEFTSKNRVDDNEEHHVKIFVGRNKRQIIIDDLMECSEPIMSRMSQEFYVDDIVIGASNVVALDSEFYKGYLQDIQVNSKSVVIHPTSLTIDTIGKLEKTQNVVEGAISDPICSNNPCKHGECSETFNDFTCQCSDGSTGKLCDKIDYCKDAKCIEGSSCQNTDNGHYCIFPITISKGSQLKYNFEPKTSTKLPSISFSLRTQSENGHIFTLTVGKSTFSAYIYKRRFVLTNNANQKFEQIISDGKWHEINLSPFKITIDTKKYVSSSQLFPSESNSEASLFIGDHGNDFLFACMKDFQLGEYPTLSFTKSKIPSNSEIWKLLEKTSVGTGCLSTKQCGLYSTCLNGGSCTDIWNMRKCTCTAGFSGENCEENINDCKFLNCGKNGYCVDGINEAKCTCNDGFSGAKCEHADDECEGLECHNGGKCVKNEDKITCQCNSQWMGDNCNVTKTTNCKDSPCQNFGQCIQKTDSSFECNCMDGYSGELCEKRDVNECNHFDCNRGHCVLTVSGPACQCELGYTGRFCEKLLNHCSSNTCNSRGTCAAAWNNTVCSCDKNWRGSHCQYPSNTCLDFPCNNDGVCTTNEDSTFTCKCQKFYMGSRCEIEGSCLKANCVNGECIQLSPEKHTCSCNIGYEGQACDTRIDYCKPGPCMNGASCESKLTGYKCTCPVGFEGSDCEINIDECALGYCSNGAKCRDKVNDYECICDGTGYEGKNCTVDVNECENPNYCINGECSNTLGGYKCACRNGYIGPRCSMKNPCTAQISSNNVSSVNCVHGKCVNPVVHIEKNREVSKYECSCDRGYTGPTCSQRVKESAMSNISYLFGPIIAIVVVFAILGCLLLFFVIRGNNAMHGHYSPSSHEFSQNRMTIPTVIKLPPQERLI</sequence>
<evidence type="ECO:0000256" key="6">
    <source>
        <dbReference type="PROSITE-ProRule" id="PRU00076"/>
    </source>
</evidence>
<dbReference type="FunFam" id="2.10.25.10:FF:000699">
    <property type="entry name" value="Uncharacterized protein, isoform C"/>
    <property type="match status" value="1"/>
</dbReference>
<evidence type="ECO:0000313" key="11">
    <source>
        <dbReference type="Proteomes" id="UP000005237"/>
    </source>
</evidence>
<feature type="domain" description="EGF-like" evidence="9">
    <location>
        <begin position="1548"/>
        <end position="1584"/>
    </location>
</feature>
<feature type="domain" description="EGF-like" evidence="9">
    <location>
        <begin position="361"/>
        <end position="398"/>
    </location>
</feature>
<feature type="domain" description="Laminin G" evidence="8">
    <location>
        <begin position="752"/>
        <end position="943"/>
    </location>
</feature>
<feature type="domain" description="EGF-like" evidence="9">
    <location>
        <begin position="1320"/>
        <end position="1355"/>
    </location>
</feature>
<feature type="domain" description="EGF-like" evidence="9">
    <location>
        <begin position="464"/>
        <end position="498"/>
    </location>
</feature>
<feature type="domain" description="EGF-like" evidence="9">
    <location>
        <begin position="1241"/>
        <end position="1277"/>
    </location>
</feature>
<keyword evidence="7" id="KW-0812">Transmembrane</keyword>
<keyword evidence="7" id="KW-1133">Transmembrane helix</keyword>
<feature type="domain" description="EGF-like" evidence="9">
    <location>
        <begin position="1395"/>
        <end position="1432"/>
    </location>
</feature>
<dbReference type="PROSITE" id="PS01186">
    <property type="entry name" value="EGF_2"/>
    <property type="match status" value="18"/>
</dbReference>
<feature type="domain" description="EGF-like" evidence="9">
    <location>
        <begin position="1471"/>
        <end position="1507"/>
    </location>
</feature>
<dbReference type="PANTHER" id="PTHR24049">
    <property type="entry name" value="CRUMBS FAMILY MEMBER"/>
    <property type="match status" value="1"/>
</dbReference>
<feature type="domain" description="EGF-like" evidence="9">
    <location>
        <begin position="279"/>
        <end position="316"/>
    </location>
</feature>
<feature type="domain" description="EGF-like" evidence="9">
    <location>
        <begin position="317"/>
        <end position="355"/>
    </location>
</feature>
<dbReference type="InterPro" id="IPR000742">
    <property type="entry name" value="EGF"/>
</dbReference>
<feature type="disulfide bond" evidence="6">
    <location>
        <begin position="186"/>
        <end position="195"/>
    </location>
</feature>
<feature type="disulfide bond" evidence="6">
    <location>
        <begin position="1345"/>
        <end position="1354"/>
    </location>
</feature>
<feature type="domain" description="EGF-like" evidence="9">
    <location>
        <begin position="1433"/>
        <end position="1469"/>
    </location>
</feature>
<feature type="disulfide bond" evidence="6">
    <location>
        <begin position="488"/>
        <end position="497"/>
    </location>
</feature>
<feature type="disulfide bond" evidence="6">
    <location>
        <begin position="43"/>
        <end position="52"/>
    </location>
</feature>
<feature type="disulfide bond" evidence="6">
    <location>
        <begin position="1229"/>
        <end position="1238"/>
    </location>
</feature>
<evidence type="ECO:0000313" key="10">
    <source>
        <dbReference type="EnsemblMetazoa" id="CJA07337.1"/>
    </source>
</evidence>
<feature type="domain" description="EGF-like" evidence="9">
    <location>
        <begin position="16"/>
        <end position="53"/>
    </location>
</feature>
<feature type="domain" description="EGF-like" evidence="9">
    <location>
        <begin position="710"/>
        <end position="746"/>
    </location>
</feature>
<dbReference type="PANTHER" id="PTHR24049:SF22">
    <property type="entry name" value="DROSOPHILA CRUMBS HOMOLOG"/>
    <property type="match status" value="1"/>
</dbReference>
<dbReference type="Gene3D" id="2.10.25.10">
    <property type="entry name" value="Laminin"/>
    <property type="match status" value="23"/>
</dbReference>
<dbReference type="SUPFAM" id="SSF49899">
    <property type="entry name" value="Concanavalin A-like lectins/glucanases"/>
    <property type="match status" value="3"/>
</dbReference>
<comment type="caution">
    <text evidence="6">Lacks conserved residue(s) required for the propagation of feature annotation.</text>
</comment>
<dbReference type="EnsemblMetazoa" id="CJA07337.1">
    <property type="protein sequence ID" value="CJA07337.1"/>
    <property type="gene ID" value="WBGene00126541"/>
</dbReference>
<dbReference type="FunFam" id="2.10.25.10:FF:000255">
    <property type="entry name" value="Sushi, nidogen and EGF-like domains 1"/>
    <property type="match status" value="1"/>
</dbReference>
<dbReference type="PROSITE" id="PS50026">
    <property type="entry name" value="EGF_3"/>
    <property type="match status" value="25"/>
</dbReference>
<feature type="domain" description="EGF-like" evidence="9">
    <location>
        <begin position="1357"/>
        <end position="1393"/>
    </location>
</feature>
<evidence type="ECO:0000256" key="3">
    <source>
        <dbReference type="ARBA" id="ARBA00022737"/>
    </source>
</evidence>
<dbReference type="GO" id="GO:0032991">
    <property type="term" value="C:protein-containing complex"/>
    <property type="evidence" value="ECO:0007669"/>
    <property type="project" value="TreeGrafter"/>
</dbReference>
<feature type="domain" description="EGF-like" evidence="9">
    <location>
        <begin position="399"/>
        <end position="435"/>
    </location>
</feature>
<dbReference type="Pfam" id="PF00008">
    <property type="entry name" value="EGF"/>
    <property type="match status" value="8"/>
</dbReference>
<dbReference type="PROSITE" id="PS01187">
    <property type="entry name" value="EGF_CA"/>
    <property type="match status" value="2"/>
</dbReference>
<feature type="disulfide bond" evidence="6">
    <location>
        <begin position="1267"/>
        <end position="1276"/>
    </location>
</feature>
<dbReference type="FunFam" id="2.10.25.10:FF:000472">
    <property type="entry name" value="Uncharacterized protein, isoform A"/>
    <property type="match status" value="1"/>
</dbReference>
<dbReference type="InterPro" id="IPR000152">
    <property type="entry name" value="EGF-type_Asp/Asn_hydroxyl_site"/>
</dbReference>
<dbReference type="GO" id="GO:0005737">
    <property type="term" value="C:cytoplasm"/>
    <property type="evidence" value="ECO:0007669"/>
    <property type="project" value="EnsemblMetazoa"/>
</dbReference>
<feature type="disulfide bond" evidence="6">
    <location>
        <begin position="24"/>
        <end position="41"/>
    </location>
</feature>
<feature type="disulfide bond" evidence="6">
    <location>
        <begin position="964"/>
        <end position="973"/>
    </location>
</feature>
<dbReference type="Gene3D" id="2.60.120.200">
    <property type="match status" value="3"/>
</dbReference>
<dbReference type="PROSITE" id="PS00010">
    <property type="entry name" value="ASX_HYDROXYL"/>
    <property type="match status" value="4"/>
</dbReference>
<evidence type="ECO:0000259" key="9">
    <source>
        <dbReference type="PROSITE" id="PS50026"/>
    </source>
</evidence>
<keyword evidence="11" id="KW-1185">Reference proteome</keyword>
<feature type="domain" description="EGF-like" evidence="9">
    <location>
        <begin position="1599"/>
        <end position="1638"/>
    </location>
</feature>
<feature type="disulfide bond" evidence="6">
    <location>
        <begin position="1437"/>
        <end position="1447"/>
    </location>
</feature>
<dbReference type="FunFam" id="2.10.25.10:FF:000066">
    <property type="entry name" value="FAT atypical cadherin 4"/>
    <property type="match status" value="2"/>
</dbReference>
<feature type="domain" description="Laminin G" evidence="8">
    <location>
        <begin position="549"/>
        <end position="708"/>
    </location>
</feature>
<feature type="disulfide bond" evidence="6">
    <location>
        <begin position="1191"/>
        <end position="1200"/>
    </location>
</feature>
<evidence type="ECO:0000259" key="8">
    <source>
        <dbReference type="PROSITE" id="PS50025"/>
    </source>
</evidence>
<dbReference type="GO" id="GO:0007157">
    <property type="term" value="P:heterophilic cell-cell adhesion via plasma membrane cell adhesion molecules"/>
    <property type="evidence" value="ECO:0007669"/>
    <property type="project" value="TreeGrafter"/>
</dbReference>
<dbReference type="SUPFAM" id="SSF57196">
    <property type="entry name" value="EGF/Laminin"/>
    <property type="match status" value="19"/>
</dbReference>
<feature type="domain" description="EGF-like" evidence="9">
    <location>
        <begin position="241"/>
        <end position="276"/>
    </location>
</feature>
<feature type="disulfide bond" evidence="6">
    <location>
        <begin position="225"/>
        <end position="234"/>
    </location>
</feature>
<organism evidence="10 11">
    <name type="scientific">Caenorhabditis japonica</name>
    <dbReference type="NCBI Taxonomy" id="281687"/>
    <lineage>
        <taxon>Eukaryota</taxon>
        <taxon>Metazoa</taxon>
        <taxon>Ecdysozoa</taxon>
        <taxon>Nematoda</taxon>
        <taxon>Chromadorea</taxon>
        <taxon>Rhabditida</taxon>
        <taxon>Rhabditina</taxon>
        <taxon>Rhabditomorpha</taxon>
        <taxon>Rhabditoidea</taxon>
        <taxon>Rhabditidae</taxon>
        <taxon>Peloderinae</taxon>
        <taxon>Caenorhabditis</taxon>
    </lineage>
</organism>
<feature type="disulfide bond" evidence="6">
    <location>
        <begin position="425"/>
        <end position="434"/>
    </location>
</feature>
<feature type="disulfide bond" evidence="6">
    <location>
        <begin position="266"/>
        <end position="275"/>
    </location>
</feature>
<dbReference type="GO" id="GO:0045197">
    <property type="term" value="P:establishment or maintenance of epithelial cell apical/basal polarity"/>
    <property type="evidence" value="ECO:0007669"/>
    <property type="project" value="TreeGrafter"/>
</dbReference>
<feature type="disulfide bond" evidence="6">
    <location>
        <begin position="306"/>
        <end position="315"/>
    </location>
</feature>
<feature type="domain" description="EGF-like" evidence="9">
    <location>
        <begin position="939"/>
        <end position="974"/>
    </location>
</feature>
<keyword evidence="4 6" id="KW-1015">Disulfide bond</keyword>
<keyword evidence="3" id="KW-0677">Repeat</keyword>
<reference evidence="10" key="2">
    <citation type="submission" date="2022-06" db="UniProtKB">
        <authorList>
            <consortium name="EnsemblMetazoa"/>
        </authorList>
    </citation>
    <scope>IDENTIFICATION</scope>
    <source>
        <strain evidence="10">DF5081</strain>
    </source>
</reference>
<reference evidence="11" key="1">
    <citation type="submission" date="2010-08" db="EMBL/GenBank/DDBJ databases">
        <authorList>
            <consortium name="Caenorhabditis japonica Sequencing Consortium"/>
            <person name="Wilson R.K."/>
        </authorList>
    </citation>
    <scope>NUCLEOTIDE SEQUENCE [LARGE SCALE GENOMIC DNA]</scope>
    <source>
        <strain evidence="11">DF5081</strain>
    </source>
</reference>
<feature type="disulfide bond" evidence="6">
    <location>
        <begin position="1307"/>
        <end position="1316"/>
    </location>
</feature>
<feature type="domain" description="Laminin G" evidence="8">
    <location>
        <begin position="1000"/>
        <end position="1162"/>
    </location>
</feature>
<feature type="domain" description="EGF-like" evidence="9">
    <location>
        <begin position="122"/>
        <end position="158"/>
    </location>
</feature>
<dbReference type="InterPro" id="IPR013320">
    <property type="entry name" value="ConA-like_dom_sf"/>
</dbReference>
<dbReference type="InterPro" id="IPR013111">
    <property type="entry name" value="EGF_extracell"/>
</dbReference>
<dbReference type="PRINTS" id="PR01983">
    <property type="entry name" value="NOTCH"/>
</dbReference>
<dbReference type="InterPro" id="IPR018097">
    <property type="entry name" value="EGF_Ca-bd_CS"/>
</dbReference>
<keyword evidence="1 6" id="KW-0245">EGF-like domain</keyword>
<feature type="disulfide bond" evidence="6">
    <location>
        <begin position="388"/>
        <end position="397"/>
    </location>
</feature>
<dbReference type="PROSITE" id="PS00022">
    <property type="entry name" value="EGF_1"/>
    <property type="match status" value="23"/>
</dbReference>
<feature type="disulfide bond" evidence="6">
    <location>
        <begin position="943"/>
        <end position="953"/>
    </location>
</feature>
<dbReference type="Pfam" id="PF07645">
    <property type="entry name" value="EGF_CA"/>
    <property type="match status" value="1"/>
</dbReference>
<evidence type="ECO:0000256" key="2">
    <source>
        <dbReference type="ARBA" id="ARBA00022729"/>
    </source>
</evidence>
<feature type="domain" description="EGF-like" evidence="9">
    <location>
        <begin position="54"/>
        <end position="87"/>
    </location>
</feature>
<dbReference type="InterPro" id="IPR051022">
    <property type="entry name" value="Notch_Cell-Fate_Det"/>
</dbReference>
<feature type="domain" description="EGF-like" evidence="9">
    <location>
        <begin position="1280"/>
        <end position="1317"/>
    </location>
</feature>
<dbReference type="SMART" id="SM00282">
    <property type="entry name" value="LamG"/>
    <property type="match status" value="3"/>
</dbReference>
<feature type="disulfide bond" evidence="6">
    <location>
        <begin position="1459"/>
        <end position="1468"/>
    </location>
</feature>
<keyword evidence="5" id="KW-0325">Glycoprotein</keyword>
<keyword evidence="2" id="KW-0732">Signal</keyword>
<dbReference type="InterPro" id="IPR001881">
    <property type="entry name" value="EGF-like_Ca-bd_dom"/>
</dbReference>
<feature type="domain" description="EGF-like" evidence="9">
    <location>
        <begin position="1203"/>
        <end position="1239"/>
    </location>
</feature>
<dbReference type="InterPro" id="IPR049883">
    <property type="entry name" value="NOTCH1_EGF-like"/>
</dbReference>